<evidence type="ECO:0000256" key="2">
    <source>
        <dbReference type="PROSITE-ProRule" id="PRU00169"/>
    </source>
</evidence>
<dbReference type="STRING" id="1817813.A2008_05280"/>
<evidence type="ECO:0000256" key="1">
    <source>
        <dbReference type="ARBA" id="ARBA00022553"/>
    </source>
</evidence>
<dbReference type="GO" id="GO:0000160">
    <property type="term" value="P:phosphorelay signal transduction system"/>
    <property type="evidence" value="ECO:0007669"/>
    <property type="project" value="InterPro"/>
</dbReference>
<dbReference type="SUPFAM" id="SSF52172">
    <property type="entry name" value="CheY-like"/>
    <property type="match status" value="1"/>
</dbReference>
<dbReference type="InterPro" id="IPR011006">
    <property type="entry name" value="CheY-like_superfamily"/>
</dbReference>
<accession>A0A1F7WUK5</accession>
<dbReference type="SMART" id="SM00448">
    <property type="entry name" value="REC"/>
    <property type="match status" value="1"/>
</dbReference>
<evidence type="ECO:0000313" key="4">
    <source>
        <dbReference type="EMBL" id="OGM06463.1"/>
    </source>
</evidence>
<dbReference type="InterPro" id="IPR050595">
    <property type="entry name" value="Bact_response_regulator"/>
</dbReference>
<feature type="modified residue" description="4-aspartylphosphate" evidence="2">
    <location>
        <position position="61"/>
    </location>
</feature>
<proteinExistence type="predicted"/>
<feature type="domain" description="Response regulatory" evidence="3">
    <location>
        <begin position="9"/>
        <end position="129"/>
    </location>
</feature>
<gene>
    <name evidence="4" type="ORF">A2008_05280</name>
</gene>
<dbReference type="EMBL" id="MGFH01000062">
    <property type="protein sequence ID" value="OGM06463.1"/>
    <property type="molecule type" value="Genomic_DNA"/>
</dbReference>
<reference evidence="4 5" key="1">
    <citation type="journal article" date="2016" name="Nat. Commun.">
        <title>Thousands of microbial genomes shed light on interconnected biogeochemical processes in an aquifer system.</title>
        <authorList>
            <person name="Anantharaman K."/>
            <person name="Brown C.T."/>
            <person name="Hug L.A."/>
            <person name="Sharon I."/>
            <person name="Castelle C.J."/>
            <person name="Probst A.J."/>
            <person name="Thomas B.C."/>
            <person name="Singh A."/>
            <person name="Wilkins M.J."/>
            <person name="Karaoz U."/>
            <person name="Brodie E.L."/>
            <person name="Williams K.H."/>
            <person name="Hubbard S.S."/>
            <person name="Banfield J.F."/>
        </authorList>
    </citation>
    <scope>NUCLEOTIDE SEQUENCE [LARGE SCALE GENOMIC DNA]</scope>
</reference>
<evidence type="ECO:0000259" key="3">
    <source>
        <dbReference type="PROSITE" id="PS50110"/>
    </source>
</evidence>
<name>A0A1F7WUK5_9BACT</name>
<comment type="caution">
    <text evidence="4">The sequence shown here is derived from an EMBL/GenBank/DDBJ whole genome shotgun (WGS) entry which is preliminary data.</text>
</comment>
<dbReference type="InterPro" id="IPR001789">
    <property type="entry name" value="Sig_transdc_resp-reg_receiver"/>
</dbReference>
<dbReference type="PROSITE" id="PS50110">
    <property type="entry name" value="RESPONSE_REGULATORY"/>
    <property type="match status" value="1"/>
</dbReference>
<sequence length="148" mass="16927">MKDDNQTYSVFLVDADECSANLIEAMLLSDDKRKYRVEKFSGSPEAFMRAKAEKPDFLILDINMPVMNGFEICQNLKSAPETKDITVILMTAYSSSFAQYDGLVTYRADCYIAKPFSRETLLRNIENLIMIKEGRLPCNRNNLISNFI</sequence>
<dbReference type="Gene3D" id="3.40.50.2300">
    <property type="match status" value="1"/>
</dbReference>
<dbReference type="PANTHER" id="PTHR44591">
    <property type="entry name" value="STRESS RESPONSE REGULATOR PROTEIN 1"/>
    <property type="match status" value="1"/>
</dbReference>
<dbReference type="Pfam" id="PF00072">
    <property type="entry name" value="Response_reg"/>
    <property type="match status" value="1"/>
</dbReference>
<evidence type="ECO:0000313" key="5">
    <source>
        <dbReference type="Proteomes" id="UP000178735"/>
    </source>
</evidence>
<dbReference type="PANTHER" id="PTHR44591:SF3">
    <property type="entry name" value="RESPONSE REGULATORY DOMAIN-CONTAINING PROTEIN"/>
    <property type="match status" value="1"/>
</dbReference>
<protein>
    <recommendedName>
        <fullName evidence="3">Response regulatory domain-containing protein</fullName>
    </recommendedName>
</protein>
<dbReference type="AlphaFoldDB" id="A0A1F7WUK5"/>
<organism evidence="4 5">
    <name type="scientific">Candidatus Wallbacteria bacterium GWC2_49_35</name>
    <dbReference type="NCBI Taxonomy" id="1817813"/>
    <lineage>
        <taxon>Bacteria</taxon>
        <taxon>Candidatus Walliibacteriota</taxon>
    </lineage>
</organism>
<keyword evidence="1 2" id="KW-0597">Phosphoprotein</keyword>
<dbReference type="Proteomes" id="UP000178735">
    <property type="component" value="Unassembled WGS sequence"/>
</dbReference>